<dbReference type="STRING" id="1121022.GCA_000376105_03444"/>
<protein>
    <recommendedName>
        <fullName evidence="15">Solute-binding protein family 3/N-terminal domain-containing protein</fullName>
    </recommendedName>
</protein>
<dbReference type="Pfam" id="PF00497">
    <property type="entry name" value="SBP_bac_3"/>
    <property type="match status" value="1"/>
</dbReference>
<dbReference type="SMART" id="SM00079">
    <property type="entry name" value="PBPe"/>
    <property type="match status" value="1"/>
</dbReference>
<dbReference type="Proteomes" id="UP000017837">
    <property type="component" value="Unassembled WGS sequence"/>
</dbReference>
<evidence type="ECO:0000259" key="11">
    <source>
        <dbReference type="SMART" id="SM00062"/>
    </source>
</evidence>
<dbReference type="AlphaFoldDB" id="V4P3Z9"/>
<evidence type="ECO:0000256" key="10">
    <source>
        <dbReference type="SAM" id="Phobius"/>
    </source>
</evidence>
<dbReference type="InterPro" id="IPR015683">
    <property type="entry name" value="Ionotropic_Glu_rcpt"/>
</dbReference>
<dbReference type="eggNOG" id="COG0834">
    <property type="taxonomic scope" value="Bacteria"/>
</dbReference>
<dbReference type="PATRIC" id="fig|1121022.4.peg.3174"/>
<keyword evidence="8" id="KW-0325">Glycoprotein</keyword>
<dbReference type="Gene3D" id="1.10.287.70">
    <property type="match status" value="1"/>
</dbReference>
<keyword evidence="7" id="KW-0675">Receptor</keyword>
<keyword evidence="5" id="KW-0406">Ion transport</keyword>
<evidence type="ECO:0000256" key="3">
    <source>
        <dbReference type="ARBA" id="ARBA00022692"/>
    </source>
</evidence>
<evidence type="ECO:0000313" key="13">
    <source>
        <dbReference type="EMBL" id="ESQ88667.1"/>
    </source>
</evidence>
<comment type="subcellular location">
    <subcellularLocation>
        <location evidence="1">Membrane</location>
        <topology evidence="1">Multi-pass membrane protein</topology>
    </subcellularLocation>
</comment>
<organism evidence="13 14">
    <name type="scientific">Asticcacaulis benevestitus DSM 16100 = ATCC BAA-896</name>
    <dbReference type="NCBI Taxonomy" id="1121022"/>
    <lineage>
        <taxon>Bacteria</taxon>
        <taxon>Pseudomonadati</taxon>
        <taxon>Pseudomonadota</taxon>
        <taxon>Alphaproteobacteria</taxon>
        <taxon>Caulobacterales</taxon>
        <taxon>Caulobacteraceae</taxon>
        <taxon>Asticcacaulis</taxon>
    </lineage>
</organism>
<evidence type="ECO:0000256" key="8">
    <source>
        <dbReference type="ARBA" id="ARBA00023180"/>
    </source>
</evidence>
<evidence type="ECO:0000256" key="4">
    <source>
        <dbReference type="ARBA" id="ARBA00022989"/>
    </source>
</evidence>
<evidence type="ECO:0000256" key="7">
    <source>
        <dbReference type="ARBA" id="ARBA00023170"/>
    </source>
</evidence>
<dbReference type="EMBL" id="AWGB01000035">
    <property type="protein sequence ID" value="ESQ88667.1"/>
    <property type="molecule type" value="Genomic_DNA"/>
</dbReference>
<accession>V4P3Z9</accession>
<dbReference type="SUPFAM" id="SSF53850">
    <property type="entry name" value="Periplasmic binding protein-like II"/>
    <property type="match status" value="1"/>
</dbReference>
<feature type="transmembrane region" description="Helical" evidence="10">
    <location>
        <begin position="214"/>
        <end position="236"/>
    </location>
</feature>
<feature type="transmembrane region" description="Helical" evidence="10">
    <location>
        <begin position="183"/>
        <end position="202"/>
    </location>
</feature>
<keyword evidence="14" id="KW-1185">Reference proteome</keyword>
<gene>
    <name evidence="13" type="ORF">ABENE_15610</name>
</gene>
<dbReference type="OrthoDB" id="9799090at2"/>
<dbReference type="InterPro" id="IPR001320">
    <property type="entry name" value="Iontro_rcpt_C"/>
</dbReference>
<feature type="domain" description="Ionotropic glutamate receptor C-terminal" evidence="12">
    <location>
        <begin position="35"/>
        <end position="366"/>
    </location>
</feature>
<comment type="caution">
    <text evidence="13">The sequence shown here is derived from an EMBL/GenBank/DDBJ whole genome shotgun (WGS) entry which is preliminary data.</text>
</comment>
<dbReference type="PANTHER" id="PTHR18966">
    <property type="entry name" value="IONOTROPIC GLUTAMATE RECEPTOR"/>
    <property type="match status" value="1"/>
</dbReference>
<evidence type="ECO:0000313" key="14">
    <source>
        <dbReference type="Proteomes" id="UP000017837"/>
    </source>
</evidence>
<evidence type="ECO:0000256" key="9">
    <source>
        <dbReference type="ARBA" id="ARBA00023303"/>
    </source>
</evidence>
<dbReference type="GO" id="GO:0015276">
    <property type="term" value="F:ligand-gated monoatomic ion channel activity"/>
    <property type="evidence" value="ECO:0007669"/>
    <property type="project" value="InterPro"/>
</dbReference>
<dbReference type="Gene3D" id="3.40.190.10">
    <property type="entry name" value="Periplasmic binding protein-like II"/>
    <property type="match status" value="2"/>
</dbReference>
<dbReference type="GO" id="GO:0016020">
    <property type="term" value="C:membrane"/>
    <property type="evidence" value="ECO:0007669"/>
    <property type="project" value="UniProtKB-SubCell"/>
</dbReference>
<evidence type="ECO:0008006" key="15">
    <source>
        <dbReference type="Google" id="ProtNLM"/>
    </source>
</evidence>
<evidence type="ECO:0000259" key="12">
    <source>
        <dbReference type="SMART" id="SM00079"/>
    </source>
</evidence>
<feature type="domain" description="Solute-binding protein family 3/N-terminal" evidence="11">
    <location>
        <begin position="35"/>
        <end position="367"/>
    </location>
</feature>
<sequence>MTTKLILRWSRALVLALVGILAWSAPGLAQPKAKSVSVSVRVLPPFVEQTNGALSGFSIDIWNEIARRLDWHSVYEIAPDVRGQLTAVAGRSADVGVGAVSITAERDLQFDFSQPILNGGLQILVRSERANPESTALTSLLKLLFSPAVLVWLGIAVLLTIIPAHIVWFVERRHPEGMIGSKSYFPGIFQAFFWGLGTLATQADSMPRHWVSRIVAILWMFTSVVFVAFYTATLTASLTVAQFRSQINGPADLPGKTVATVSGTTSAQYLQNNGIQFKAFATIDDARKALLTKQVDAVVFDAPVVQYIAAHQSMGAAMVVGPVFNTQDYGLVFTNGSELRRPSDAALLAMREDGTYDRISEKWFGKK</sequence>
<keyword evidence="2" id="KW-0813">Transport</keyword>
<feature type="transmembrane region" description="Helical" evidence="10">
    <location>
        <begin position="149"/>
        <end position="171"/>
    </location>
</feature>
<keyword evidence="3 10" id="KW-0812">Transmembrane</keyword>
<keyword evidence="4 10" id="KW-1133">Transmembrane helix</keyword>
<evidence type="ECO:0000256" key="1">
    <source>
        <dbReference type="ARBA" id="ARBA00004141"/>
    </source>
</evidence>
<dbReference type="Pfam" id="PF00060">
    <property type="entry name" value="Lig_chan"/>
    <property type="match status" value="1"/>
</dbReference>
<reference evidence="13 14" key="1">
    <citation type="journal article" date="2014" name="Nature">
        <title>Sequential evolution of bacterial morphology by co-option of a developmental regulator.</title>
        <authorList>
            <person name="Jiang C."/>
            <person name="Brown P.J."/>
            <person name="Ducret A."/>
            <person name="Brun Y.V."/>
        </authorList>
    </citation>
    <scope>NUCLEOTIDE SEQUENCE [LARGE SCALE GENOMIC DNA]</scope>
    <source>
        <strain evidence="13 14">DSM 16100</strain>
    </source>
</reference>
<dbReference type="SMART" id="SM00062">
    <property type="entry name" value="PBPb"/>
    <property type="match status" value="1"/>
</dbReference>
<evidence type="ECO:0000256" key="6">
    <source>
        <dbReference type="ARBA" id="ARBA00023136"/>
    </source>
</evidence>
<name>V4P3Z9_9CAUL</name>
<dbReference type="SUPFAM" id="SSF81324">
    <property type="entry name" value="Voltage-gated potassium channels"/>
    <property type="match status" value="1"/>
</dbReference>
<evidence type="ECO:0000256" key="2">
    <source>
        <dbReference type="ARBA" id="ARBA00022448"/>
    </source>
</evidence>
<keyword evidence="6 10" id="KW-0472">Membrane</keyword>
<dbReference type="InterPro" id="IPR001638">
    <property type="entry name" value="Solute-binding_3/MltF_N"/>
</dbReference>
<keyword evidence="9" id="KW-0407">Ion channel</keyword>
<dbReference type="RefSeq" id="WP_018083119.1">
    <property type="nucleotide sequence ID" value="NZ_AQWM01000024.1"/>
</dbReference>
<evidence type="ECO:0000256" key="5">
    <source>
        <dbReference type="ARBA" id="ARBA00023065"/>
    </source>
</evidence>
<proteinExistence type="predicted"/>